<evidence type="ECO:0000313" key="2">
    <source>
        <dbReference type="EMBL" id="MPL74101.1"/>
    </source>
</evidence>
<accession>A0A644U5A8</accession>
<protein>
    <submittedName>
        <fullName evidence="2">Uncharacterized protein</fullName>
    </submittedName>
</protein>
<name>A0A644U5A8_9ZZZZ</name>
<organism evidence="2">
    <name type="scientific">bioreactor metagenome</name>
    <dbReference type="NCBI Taxonomy" id="1076179"/>
    <lineage>
        <taxon>unclassified sequences</taxon>
        <taxon>metagenomes</taxon>
        <taxon>ecological metagenomes</taxon>
    </lineage>
</organism>
<gene>
    <name evidence="2" type="ORF">SDC9_19911</name>
</gene>
<reference evidence="2" key="1">
    <citation type="submission" date="2019-08" db="EMBL/GenBank/DDBJ databases">
        <authorList>
            <person name="Kucharzyk K."/>
            <person name="Murdoch R.W."/>
            <person name="Higgins S."/>
            <person name="Loffler F."/>
        </authorList>
    </citation>
    <scope>NUCLEOTIDE SEQUENCE</scope>
</reference>
<sequence>MALRGDRDPVSGRLAMLVAQPQRVDVADRTVALHDVKRVAVRGDVEVDRRAHEQRHHQPDADAGPEGEIEDRARPEDMLPDIRRMLARAFLRLILQRDVADQPARLADLVHHLVAGVDAQPAGDAFELLAVADVDSHRTDVETGLTVDAIAVAGNARLAARLATPFAIGDGDRILVHHRGLDARPGAGIDADLLAREAAEGEGGGGGDGDRGVGHGRGRAMQQVMQERRRVGEVEHPGTAGGDADQQPQRPLRHPLADLLEVPLLPQQADAGVAVALDDALDEDEQVGPDRLRAGIAAPHPPHRRGEQEEPEPRHDEKAGDEVEFVRPDLDHEEEEAPVRQVDEHRLVGQRRTAVPADPRGDVVDAQHQRHQHPFQGAEMALHAAREDGFARSVKRGGFARFGGAHRSLSVG</sequence>
<dbReference type="AlphaFoldDB" id="A0A644U5A8"/>
<feature type="region of interest" description="Disordered" evidence="1">
    <location>
        <begin position="199"/>
        <end position="250"/>
    </location>
</feature>
<feature type="compositionally biased region" description="Basic and acidic residues" evidence="1">
    <location>
        <begin position="44"/>
        <end position="60"/>
    </location>
</feature>
<dbReference type="EMBL" id="VSSQ01000078">
    <property type="protein sequence ID" value="MPL74101.1"/>
    <property type="molecule type" value="Genomic_DNA"/>
</dbReference>
<feature type="region of interest" description="Disordered" evidence="1">
    <location>
        <begin position="44"/>
        <end position="76"/>
    </location>
</feature>
<proteinExistence type="predicted"/>
<feature type="compositionally biased region" description="Basic and acidic residues" evidence="1">
    <location>
        <begin position="226"/>
        <end position="236"/>
    </location>
</feature>
<evidence type="ECO:0000256" key="1">
    <source>
        <dbReference type="SAM" id="MobiDB-lite"/>
    </source>
</evidence>
<feature type="region of interest" description="Disordered" evidence="1">
    <location>
        <begin position="293"/>
        <end position="321"/>
    </location>
</feature>
<comment type="caution">
    <text evidence="2">The sequence shown here is derived from an EMBL/GenBank/DDBJ whole genome shotgun (WGS) entry which is preliminary data.</text>
</comment>
<feature type="compositionally biased region" description="Basic and acidic residues" evidence="1">
    <location>
        <begin position="304"/>
        <end position="321"/>
    </location>
</feature>